<name>A0ABV0V5R1_9TELE</name>
<evidence type="ECO:0000313" key="3">
    <source>
        <dbReference type="Proteomes" id="UP001482620"/>
    </source>
</evidence>
<gene>
    <name evidence="2" type="ORF">ILYODFUR_016922</name>
</gene>
<keyword evidence="3" id="KW-1185">Reference proteome</keyword>
<dbReference type="Proteomes" id="UP001482620">
    <property type="component" value="Unassembled WGS sequence"/>
</dbReference>
<accession>A0ABV0V5R1</accession>
<comment type="caution">
    <text evidence="2">The sequence shown here is derived from an EMBL/GenBank/DDBJ whole genome shotgun (WGS) entry which is preliminary data.</text>
</comment>
<evidence type="ECO:0000313" key="2">
    <source>
        <dbReference type="EMBL" id="MEQ2251990.1"/>
    </source>
</evidence>
<dbReference type="EMBL" id="JAHRIQ010094245">
    <property type="protein sequence ID" value="MEQ2251990.1"/>
    <property type="molecule type" value="Genomic_DNA"/>
</dbReference>
<reference evidence="2 3" key="1">
    <citation type="submission" date="2021-06" db="EMBL/GenBank/DDBJ databases">
        <authorList>
            <person name="Palmer J.M."/>
        </authorList>
    </citation>
    <scope>NUCLEOTIDE SEQUENCE [LARGE SCALE GENOMIC DNA]</scope>
    <source>
        <strain evidence="3">if_2019</strain>
        <tissue evidence="2">Muscle</tissue>
    </source>
</reference>
<proteinExistence type="predicted"/>
<feature type="chain" id="PRO_5045728098" description="Secreted protein" evidence="1">
    <location>
        <begin position="28"/>
        <end position="86"/>
    </location>
</feature>
<evidence type="ECO:0000256" key="1">
    <source>
        <dbReference type="SAM" id="SignalP"/>
    </source>
</evidence>
<keyword evidence="1" id="KW-0732">Signal</keyword>
<sequence length="86" mass="9955">MSAMSSVGTRLLFFVNVLLNGTTYEWSRVRWKPNSATSCSESRKLRPPFRETQPKHNYSECIHMAPQKAQNVMDWRPALEEPCPEV</sequence>
<organism evidence="2 3">
    <name type="scientific">Ilyodon furcidens</name>
    <name type="common">goldbreast splitfin</name>
    <dbReference type="NCBI Taxonomy" id="33524"/>
    <lineage>
        <taxon>Eukaryota</taxon>
        <taxon>Metazoa</taxon>
        <taxon>Chordata</taxon>
        <taxon>Craniata</taxon>
        <taxon>Vertebrata</taxon>
        <taxon>Euteleostomi</taxon>
        <taxon>Actinopterygii</taxon>
        <taxon>Neopterygii</taxon>
        <taxon>Teleostei</taxon>
        <taxon>Neoteleostei</taxon>
        <taxon>Acanthomorphata</taxon>
        <taxon>Ovalentaria</taxon>
        <taxon>Atherinomorphae</taxon>
        <taxon>Cyprinodontiformes</taxon>
        <taxon>Goodeidae</taxon>
        <taxon>Ilyodon</taxon>
    </lineage>
</organism>
<feature type="signal peptide" evidence="1">
    <location>
        <begin position="1"/>
        <end position="27"/>
    </location>
</feature>
<protein>
    <recommendedName>
        <fullName evidence="4">Secreted protein</fullName>
    </recommendedName>
</protein>
<evidence type="ECO:0008006" key="4">
    <source>
        <dbReference type="Google" id="ProtNLM"/>
    </source>
</evidence>